<comment type="subcellular location">
    <subcellularLocation>
        <location evidence="1">Membrane</location>
        <topology evidence="1">Multi-pass membrane protein</topology>
    </subcellularLocation>
</comment>
<evidence type="ECO:0000256" key="2">
    <source>
        <dbReference type="ARBA" id="ARBA00008017"/>
    </source>
</evidence>
<keyword evidence="6" id="KW-0418">Kinase</keyword>
<dbReference type="Pfam" id="PF00924">
    <property type="entry name" value="MS_channel_2nd"/>
    <property type="match status" value="1"/>
</dbReference>
<feature type="transmembrane region" description="Helical" evidence="4">
    <location>
        <begin position="143"/>
        <end position="161"/>
    </location>
</feature>
<dbReference type="GO" id="GO:0005886">
    <property type="term" value="C:plasma membrane"/>
    <property type="evidence" value="ECO:0007669"/>
    <property type="project" value="TreeGrafter"/>
</dbReference>
<dbReference type="InterPro" id="IPR010920">
    <property type="entry name" value="LSM_dom_sf"/>
</dbReference>
<dbReference type="GO" id="GO:0008381">
    <property type="term" value="F:mechanosensitive monoatomic ion channel activity"/>
    <property type="evidence" value="ECO:0007669"/>
    <property type="project" value="TreeGrafter"/>
</dbReference>
<organism evidence="6 7">
    <name type="scientific">Vairimorpha apis BRL 01</name>
    <dbReference type="NCBI Taxonomy" id="1037528"/>
    <lineage>
        <taxon>Eukaryota</taxon>
        <taxon>Fungi</taxon>
        <taxon>Fungi incertae sedis</taxon>
        <taxon>Microsporidia</taxon>
        <taxon>Nosematidae</taxon>
        <taxon>Vairimorpha</taxon>
    </lineage>
</organism>
<keyword evidence="4" id="KW-0812">Transmembrane</keyword>
<evidence type="ECO:0000256" key="4">
    <source>
        <dbReference type="SAM" id="Phobius"/>
    </source>
</evidence>
<keyword evidence="4" id="KW-0472">Membrane</keyword>
<dbReference type="InterPro" id="IPR006685">
    <property type="entry name" value="MscS_channel_2nd"/>
</dbReference>
<evidence type="ECO:0000256" key="1">
    <source>
        <dbReference type="ARBA" id="ARBA00004141"/>
    </source>
</evidence>
<dbReference type="OrthoDB" id="544685at2759"/>
<feature type="transmembrane region" description="Helical" evidence="4">
    <location>
        <begin position="354"/>
        <end position="372"/>
    </location>
</feature>
<dbReference type="EMBL" id="KE647314">
    <property type="protein sequence ID" value="EQB60220.1"/>
    <property type="molecule type" value="Genomic_DNA"/>
</dbReference>
<dbReference type="PANTHER" id="PTHR31618:SF1">
    <property type="entry name" value="EF-HAND DOMAIN-CONTAINING PROTEIN"/>
    <property type="match status" value="1"/>
</dbReference>
<dbReference type="InterPro" id="IPR016688">
    <property type="entry name" value="MscS-like_plants/fungi"/>
</dbReference>
<comment type="similarity">
    <text evidence="2">Belongs to the MscS (TC 1.A.23) family.</text>
</comment>
<dbReference type="GO" id="GO:0016301">
    <property type="term" value="F:kinase activity"/>
    <property type="evidence" value="ECO:0007669"/>
    <property type="project" value="UniProtKB-KW"/>
</dbReference>
<evidence type="ECO:0000256" key="3">
    <source>
        <dbReference type="SAM" id="MobiDB-lite"/>
    </source>
</evidence>
<dbReference type="SUPFAM" id="SSF50182">
    <property type="entry name" value="Sm-like ribonucleoproteins"/>
    <property type="match status" value="1"/>
</dbReference>
<dbReference type="PANTHER" id="PTHR31618">
    <property type="entry name" value="MECHANOSENSITIVE ION CHANNEL PROTEIN 5"/>
    <property type="match status" value="1"/>
</dbReference>
<dbReference type="Proteomes" id="UP000053780">
    <property type="component" value="Unassembled WGS sequence"/>
</dbReference>
<feature type="domain" description="Mechanosensitive ion channel MscS" evidence="5">
    <location>
        <begin position="406"/>
        <end position="464"/>
    </location>
</feature>
<reference evidence="6 7" key="1">
    <citation type="journal article" date="2013" name="BMC Genomics">
        <title>Genome sequencing and comparative genomics of honey bee microsporidia, Nosema apis reveal novel insights into host-parasite interactions.</title>
        <authorList>
            <person name="Chen Yp."/>
            <person name="Pettis J.S."/>
            <person name="Zhao Y."/>
            <person name="Liu X."/>
            <person name="Tallon L.J."/>
            <person name="Sadzewicz L.D."/>
            <person name="Li R."/>
            <person name="Zheng H."/>
            <person name="Huang S."/>
            <person name="Zhang X."/>
            <person name="Hamilton M.C."/>
            <person name="Pernal S.F."/>
            <person name="Melathopoulos A.P."/>
            <person name="Yan X."/>
            <person name="Evans J.D."/>
        </authorList>
    </citation>
    <scope>NUCLEOTIDE SEQUENCE [LARGE SCALE GENOMIC DNA]</scope>
    <source>
        <strain evidence="6 7">BRL 01</strain>
    </source>
</reference>
<keyword evidence="7" id="KW-1185">Reference proteome</keyword>
<dbReference type="VEuPathDB" id="MicrosporidiaDB:NAPIS_ORF02226"/>
<proteinExistence type="inferred from homology"/>
<name>T0MGQ4_9MICR</name>
<keyword evidence="6" id="KW-0808">Transferase</keyword>
<evidence type="ECO:0000259" key="5">
    <source>
        <dbReference type="Pfam" id="PF00924"/>
    </source>
</evidence>
<sequence length="567" mass="66360">MTEENKENLSLDTNKTPEDNQNNEENENKENKNTENDDKKEKVNREEIVGDILANNPLVNPNVQEEEESRTFTKKEVLQSKKFSWLKLNEYLDYKFQFIPVTIRLSLISDNILYISLNILDIFKIQINEIVIEILQVVRATNYYLSMCVTSFLIVLAYHYTINKYILFANKGGAEFLILTLVLGYGCTMGLFFIEKFFLNFCTAEIRRREYRSRIWDINYKIFVFKKLVAISKAKPHNRKELGEEMIPDYDPGFYVKQNGLKLDNKKDATDIAESIFAYLGVQNITYENLKIYFPENTKEIYEYLANKKINEEDNLEPLKFEEISNEAVKLQVEKNDMSRTLVDRESIFNKLDLILSVVVTYIAVVILLILFNIDYKVYLATIGPAFFTFGWIFSDTIKEIYNCFVFLLVKHPYDIGDRVIIDDKEYIVFRTDVLSSSFIDINGKLCYIPTPVLFNKTIFNIRRSRKQSEILTLLCGSQTKFKDAINLKEQLSNSLAEKKHDFTGYVEIYKFEIDGGNISFSVLIEHISNFQQETEKIKRREMCVDIVEKTLTKCGITYNNSFKFED</sequence>
<keyword evidence="4" id="KW-1133">Transmembrane helix</keyword>
<evidence type="ECO:0000313" key="7">
    <source>
        <dbReference type="Proteomes" id="UP000053780"/>
    </source>
</evidence>
<feature type="region of interest" description="Disordered" evidence="3">
    <location>
        <begin position="1"/>
        <end position="42"/>
    </location>
</feature>
<feature type="compositionally biased region" description="Basic and acidic residues" evidence="3">
    <location>
        <begin position="26"/>
        <end position="42"/>
    </location>
</feature>
<gene>
    <name evidence="6" type="ORF">NAPIS_ORF02226</name>
</gene>
<dbReference type="HOGENOM" id="CLU_030579_0_0_1"/>
<evidence type="ECO:0000313" key="6">
    <source>
        <dbReference type="EMBL" id="EQB60220.1"/>
    </source>
</evidence>
<accession>T0MGQ4</accession>
<feature type="transmembrane region" description="Helical" evidence="4">
    <location>
        <begin position="176"/>
        <end position="199"/>
    </location>
</feature>
<feature type="transmembrane region" description="Helical" evidence="4">
    <location>
        <begin position="378"/>
        <end position="395"/>
    </location>
</feature>
<protein>
    <submittedName>
        <fullName evidence="6">Serine threonine protein kinase</fullName>
    </submittedName>
</protein>
<dbReference type="GO" id="GO:0006820">
    <property type="term" value="P:monoatomic anion transport"/>
    <property type="evidence" value="ECO:0007669"/>
    <property type="project" value="TreeGrafter"/>
</dbReference>
<dbReference type="AlphaFoldDB" id="T0MGQ4"/>